<dbReference type="PANTHER" id="PTHR10827:SF85">
    <property type="entry name" value="CALCIUM-BINDING PROTEIN"/>
    <property type="match status" value="1"/>
</dbReference>
<dbReference type="PANTHER" id="PTHR10827">
    <property type="entry name" value="RETICULOCALBIN"/>
    <property type="match status" value="1"/>
</dbReference>
<dbReference type="AlphaFoldDB" id="A0A086KUI4"/>
<dbReference type="PROSITE" id="PS50222">
    <property type="entry name" value="EF_HAND_2"/>
    <property type="match status" value="4"/>
</dbReference>
<organism evidence="4 5">
    <name type="scientific">Toxoplasma gondii GAB2-2007-GAL-DOM2</name>
    <dbReference type="NCBI Taxonomy" id="1130820"/>
    <lineage>
        <taxon>Eukaryota</taxon>
        <taxon>Sar</taxon>
        <taxon>Alveolata</taxon>
        <taxon>Apicomplexa</taxon>
        <taxon>Conoidasida</taxon>
        <taxon>Coccidia</taxon>
        <taxon>Eucoccidiorida</taxon>
        <taxon>Eimeriorina</taxon>
        <taxon>Sarcocystidae</taxon>
        <taxon>Toxoplasma</taxon>
    </lineage>
</organism>
<accession>A0A086KUI4</accession>
<feature type="transmembrane region" description="Helical" evidence="2">
    <location>
        <begin position="30"/>
        <end position="50"/>
    </location>
</feature>
<evidence type="ECO:0000313" key="4">
    <source>
        <dbReference type="EMBL" id="KFG48052.1"/>
    </source>
</evidence>
<reference evidence="4 5" key="1">
    <citation type="submission" date="2014-02" db="EMBL/GenBank/DDBJ databases">
        <authorList>
            <person name="Sibley D."/>
            <person name="Venepally P."/>
            <person name="Karamycheva S."/>
            <person name="Hadjithomas M."/>
            <person name="Khan A."/>
            <person name="Brunk B."/>
            <person name="Roos D."/>
            <person name="Caler E."/>
            <person name="Lorenzi H."/>
        </authorList>
    </citation>
    <scope>NUCLEOTIDE SEQUENCE [LARGE SCALE GENOMIC DNA]</scope>
    <source>
        <strain evidence="4 5">GAB2-2007-GAL-DOM2</strain>
    </source>
</reference>
<dbReference type="Proteomes" id="UP000028837">
    <property type="component" value="Unassembled WGS sequence"/>
</dbReference>
<dbReference type="InterPro" id="IPR002048">
    <property type="entry name" value="EF_hand_dom"/>
</dbReference>
<sequence length="335" mass="38277">MAAFADRPTCRVSLGAVFLARELHRLRKSLPLCVFSLFLFSFAFSALSGAPSQFAEAAMPKLSGEKLAELMQMDVKDIKERMLALFDLIDTNQDNTIDTEEAKEWSAKLKNAMHQHQVRMEFQAIDKDNDGKVSLSELEATYVDSLDQKQLEQHKKEVEQRFKTVDKDNDGLLDLSEIRILMDPGKDEGLMKIEIEEILNAQDKNGDRKITVTEFIETEGTGSLNDVEKTELEKEFKSYDLNADGAIDVEELQQIIKDPHSHEIRMLLEEFTKDLKDGKVGREQWEKEFESFAVSMLTDNGEVLRFPEDYSGIEFPFKTAVPQVDVDDEDKHDEL</sequence>
<dbReference type="Pfam" id="PF13499">
    <property type="entry name" value="EF-hand_7"/>
    <property type="match status" value="2"/>
</dbReference>
<dbReference type="OrthoDB" id="26525at2759"/>
<keyword evidence="1" id="KW-0106">Calcium</keyword>
<keyword evidence="2" id="KW-1133">Transmembrane helix</keyword>
<dbReference type="Gene3D" id="1.10.238.10">
    <property type="entry name" value="EF-hand"/>
    <property type="match status" value="3"/>
</dbReference>
<keyword evidence="2" id="KW-0812">Transmembrane</keyword>
<dbReference type="PROSITE" id="PS00018">
    <property type="entry name" value="EF_HAND_1"/>
    <property type="match status" value="4"/>
</dbReference>
<feature type="domain" description="EF-hand" evidence="3">
    <location>
        <begin position="227"/>
        <end position="262"/>
    </location>
</feature>
<dbReference type="SMR" id="A0A086KUI4"/>
<dbReference type="SMART" id="SM00054">
    <property type="entry name" value="EFh"/>
    <property type="match status" value="5"/>
</dbReference>
<dbReference type="EMBL" id="AHZU02000136">
    <property type="protein sequence ID" value="KFG48052.1"/>
    <property type="molecule type" value="Genomic_DNA"/>
</dbReference>
<evidence type="ECO:0000256" key="2">
    <source>
        <dbReference type="SAM" id="Phobius"/>
    </source>
</evidence>
<proteinExistence type="predicted"/>
<comment type="caution">
    <text evidence="4">The sequence shown here is derived from an EMBL/GenBank/DDBJ whole genome shotgun (WGS) entry which is preliminary data.</text>
</comment>
<evidence type="ECO:0000259" key="3">
    <source>
        <dbReference type="PROSITE" id="PS50222"/>
    </source>
</evidence>
<gene>
    <name evidence="4" type="ORF">TGDOM2_229480</name>
</gene>
<dbReference type="GO" id="GO:0005509">
    <property type="term" value="F:calcium ion binding"/>
    <property type="evidence" value="ECO:0007669"/>
    <property type="project" value="InterPro"/>
</dbReference>
<dbReference type="SUPFAM" id="SSF47473">
    <property type="entry name" value="EF-hand"/>
    <property type="match status" value="2"/>
</dbReference>
<dbReference type="VEuPathDB" id="ToxoDB:TGDOM2_229480"/>
<dbReference type="InterPro" id="IPR018247">
    <property type="entry name" value="EF_Hand_1_Ca_BS"/>
</dbReference>
<keyword evidence="2" id="KW-0472">Membrane</keyword>
<protein>
    <submittedName>
        <fullName evidence="4">Putative calcium binding protein</fullName>
    </submittedName>
</protein>
<dbReference type="Pfam" id="PF13202">
    <property type="entry name" value="EF-hand_5"/>
    <property type="match status" value="1"/>
</dbReference>
<dbReference type="InterPro" id="IPR011992">
    <property type="entry name" value="EF-hand-dom_pair"/>
</dbReference>
<evidence type="ECO:0000256" key="1">
    <source>
        <dbReference type="ARBA" id="ARBA00022837"/>
    </source>
</evidence>
<name>A0A086KUI4_TOXGO</name>
<feature type="domain" description="EF-hand" evidence="3">
    <location>
        <begin position="77"/>
        <end position="112"/>
    </location>
</feature>
<feature type="domain" description="EF-hand" evidence="3">
    <location>
        <begin position="153"/>
        <end position="188"/>
    </location>
</feature>
<feature type="domain" description="EF-hand" evidence="3">
    <location>
        <begin position="113"/>
        <end position="148"/>
    </location>
</feature>
<evidence type="ECO:0000313" key="5">
    <source>
        <dbReference type="Proteomes" id="UP000028837"/>
    </source>
</evidence>